<dbReference type="PRINTS" id="PR00465">
    <property type="entry name" value="EP450IV"/>
</dbReference>
<dbReference type="STRING" id="930089.W6YEV0"/>
<evidence type="ECO:0000256" key="12">
    <source>
        <dbReference type="ARBA" id="ARBA00023136"/>
    </source>
</evidence>
<reference evidence="14 15" key="1">
    <citation type="journal article" date="2013" name="PLoS Genet.">
        <title>Comparative genome structure, secondary metabolite, and effector coding capacity across Cochliobolus pathogens.</title>
        <authorList>
            <person name="Condon B.J."/>
            <person name="Leng Y."/>
            <person name="Wu D."/>
            <person name="Bushley K.E."/>
            <person name="Ohm R.A."/>
            <person name="Otillar R."/>
            <person name="Martin J."/>
            <person name="Schackwitz W."/>
            <person name="Grimwood J."/>
            <person name="MohdZainudin N."/>
            <person name="Xue C."/>
            <person name="Wang R."/>
            <person name="Manning V.A."/>
            <person name="Dhillon B."/>
            <person name="Tu Z.J."/>
            <person name="Steffenson B.J."/>
            <person name="Salamov A."/>
            <person name="Sun H."/>
            <person name="Lowry S."/>
            <person name="LaButti K."/>
            <person name="Han J."/>
            <person name="Copeland A."/>
            <person name="Lindquist E."/>
            <person name="Barry K."/>
            <person name="Schmutz J."/>
            <person name="Baker S.E."/>
            <person name="Ciuffetti L.M."/>
            <person name="Grigoriev I.V."/>
            <person name="Zhong S."/>
            <person name="Turgeon B.G."/>
        </authorList>
    </citation>
    <scope>NUCLEOTIDE SEQUENCE [LARGE SCALE GENOMIC DNA]</scope>
    <source>
        <strain evidence="14 15">26-R-13</strain>
    </source>
</reference>
<evidence type="ECO:0000256" key="6">
    <source>
        <dbReference type="ARBA" id="ARBA00022692"/>
    </source>
</evidence>
<keyword evidence="10 13" id="KW-0408">Iron</keyword>
<dbReference type="Proteomes" id="UP000053841">
    <property type="component" value="Unassembled WGS sequence"/>
</dbReference>
<evidence type="ECO:0000313" key="14">
    <source>
        <dbReference type="EMBL" id="EUC29736.1"/>
    </source>
</evidence>
<keyword evidence="9" id="KW-0560">Oxidoreductase</keyword>
<keyword evidence="7 13" id="KW-0479">Metal-binding</keyword>
<dbReference type="GO" id="GO:0005506">
    <property type="term" value="F:iron ion binding"/>
    <property type="evidence" value="ECO:0007669"/>
    <property type="project" value="InterPro"/>
</dbReference>
<dbReference type="GO" id="GO:0016705">
    <property type="term" value="F:oxidoreductase activity, acting on paired donors, with incorporation or reduction of molecular oxygen"/>
    <property type="evidence" value="ECO:0007669"/>
    <property type="project" value="InterPro"/>
</dbReference>
<feature type="binding site" description="axial binding residue" evidence="13">
    <location>
        <position position="476"/>
    </location>
    <ligand>
        <name>heme</name>
        <dbReference type="ChEBI" id="CHEBI:30413"/>
    </ligand>
    <ligandPart>
        <name>Fe</name>
        <dbReference type="ChEBI" id="CHEBI:18248"/>
    </ligandPart>
</feature>
<comment type="subcellular location">
    <subcellularLocation>
        <location evidence="2">Membrane</location>
    </subcellularLocation>
</comment>
<dbReference type="PANTHER" id="PTHR46206">
    <property type="entry name" value="CYTOCHROME P450"/>
    <property type="match status" value="1"/>
</dbReference>
<dbReference type="AlphaFoldDB" id="W6YEV0"/>
<dbReference type="eggNOG" id="KOG0158">
    <property type="taxonomic scope" value="Eukaryota"/>
</dbReference>
<dbReference type="GeneID" id="19143276"/>
<dbReference type="CDD" id="cd11041">
    <property type="entry name" value="CYP503A1-like"/>
    <property type="match status" value="1"/>
</dbReference>
<dbReference type="RefSeq" id="XP_007715976.1">
    <property type="nucleotide sequence ID" value="XM_007717786.1"/>
</dbReference>
<keyword evidence="15" id="KW-1185">Reference proteome</keyword>
<dbReference type="Gene3D" id="1.10.630.10">
    <property type="entry name" value="Cytochrome P450"/>
    <property type="match status" value="1"/>
</dbReference>
<keyword evidence="6" id="KW-0812">Transmembrane</keyword>
<dbReference type="InterPro" id="IPR002403">
    <property type="entry name" value="Cyt_P450_E_grp-IV"/>
</dbReference>
<organism evidence="14 15">
    <name type="scientific">Cochliobolus carbonum (strain 26-R-13)</name>
    <name type="common">Maize leaf spot fungus</name>
    <name type="synonym">Bipolaris zeicola</name>
    <dbReference type="NCBI Taxonomy" id="930089"/>
    <lineage>
        <taxon>Eukaryota</taxon>
        <taxon>Fungi</taxon>
        <taxon>Dikarya</taxon>
        <taxon>Ascomycota</taxon>
        <taxon>Pezizomycotina</taxon>
        <taxon>Dothideomycetes</taxon>
        <taxon>Pleosporomycetidae</taxon>
        <taxon>Pleosporales</taxon>
        <taxon>Pleosporineae</taxon>
        <taxon>Pleosporaceae</taxon>
        <taxon>Bipolaris</taxon>
    </lineage>
</organism>
<evidence type="ECO:0000256" key="5">
    <source>
        <dbReference type="ARBA" id="ARBA00022617"/>
    </source>
</evidence>
<evidence type="ECO:0008006" key="16">
    <source>
        <dbReference type="Google" id="ProtNLM"/>
    </source>
</evidence>
<evidence type="ECO:0000256" key="2">
    <source>
        <dbReference type="ARBA" id="ARBA00004370"/>
    </source>
</evidence>
<evidence type="ECO:0000256" key="4">
    <source>
        <dbReference type="ARBA" id="ARBA00010617"/>
    </source>
</evidence>
<dbReference type="SUPFAM" id="SSF48264">
    <property type="entry name" value="Cytochrome P450"/>
    <property type="match status" value="1"/>
</dbReference>
<gene>
    <name evidence="14" type="ORF">COCCADRAFT_105786</name>
</gene>
<dbReference type="EMBL" id="KI964732">
    <property type="protein sequence ID" value="EUC29736.1"/>
    <property type="molecule type" value="Genomic_DNA"/>
</dbReference>
<comment type="cofactor">
    <cofactor evidence="1 13">
        <name>heme</name>
        <dbReference type="ChEBI" id="CHEBI:30413"/>
    </cofactor>
</comment>
<dbReference type="InterPro" id="IPR036396">
    <property type="entry name" value="Cyt_P450_sf"/>
</dbReference>
<evidence type="ECO:0000256" key="10">
    <source>
        <dbReference type="ARBA" id="ARBA00023004"/>
    </source>
</evidence>
<dbReference type="OrthoDB" id="1844152at2759"/>
<protein>
    <recommendedName>
        <fullName evidence="16">Cytochrome P450</fullName>
    </recommendedName>
</protein>
<keyword evidence="5 13" id="KW-0349">Heme</keyword>
<sequence>MDMLDLPVFQYPTLSHLTVNAASSFSVFLLILLCYKGLVARLPPSLWGFLEFILRPVTRRYQAWAYLVRGPKMIQEAFNKADGKPFELFAPDSRYVYVSDPQQIQEIDRASGTILSLYAASRQILQPMYTMHGFNHFDARGTEEAGFIRALRTLLINNLPKILPDLNYIIRTRFQELHAEHPVINDKKQSAILPMILKLVVLANALVFFGKDLAKDEQFMVHALAYIEETMICAEVLRLVPSFLKPIIGNIIARRLKSHTVIYNMMLPIVQERCLERDAAKLGQKAPEYVDCIQWLMDTSPKNALKTPERIVHELMAIWFGSVHPVAVTVTVAIEDLCLHPEYVEPLRAECTAQYADFERTGTGLPLLDSFIKESARITPVESQSTRRSALEPFTLKDGTHVDVGDWICTPAHAVMMNPVDYPKPDTFSGFRFANPELVKSLENGDSLSNILQKQPTKLTDVDITYHIWGTGRTTCPGRFYASVLMKTILGQILLNYNFELMNPKAKRVFSWRSAIVPNPSTKVVFTPIRGDC</sequence>
<evidence type="ECO:0000313" key="15">
    <source>
        <dbReference type="Proteomes" id="UP000053841"/>
    </source>
</evidence>
<dbReference type="InterPro" id="IPR001128">
    <property type="entry name" value="Cyt_P450"/>
</dbReference>
<keyword evidence="11" id="KW-0503">Monooxygenase</keyword>
<accession>W6YEV0</accession>
<evidence type="ECO:0000256" key="8">
    <source>
        <dbReference type="ARBA" id="ARBA00022989"/>
    </source>
</evidence>
<evidence type="ECO:0000256" key="13">
    <source>
        <dbReference type="PIRSR" id="PIRSR602403-1"/>
    </source>
</evidence>
<keyword evidence="12" id="KW-0472">Membrane</keyword>
<comment type="similarity">
    <text evidence="4">Belongs to the cytochrome P450 family.</text>
</comment>
<evidence type="ECO:0000256" key="1">
    <source>
        <dbReference type="ARBA" id="ARBA00001971"/>
    </source>
</evidence>
<dbReference type="Pfam" id="PF00067">
    <property type="entry name" value="p450"/>
    <property type="match status" value="1"/>
</dbReference>
<proteinExistence type="inferred from homology"/>
<dbReference type="HOGENOM" id="CLU_022195_7_0_1"/>
<evidence type="ECO:0000256" key="3">
    <source>
        <dbReference type="ARBA" id="ARBA00004685"/>
    </source>
</evidence>
<evidence type="ECO:0000256" key="7">
    <source>
        <dbReference type="ARBA" id="ARBA00022723"/>
    </source>
</evidence>
<dbReference type="PANTHER" id="PTHR46206:SF5">
    <property type="entry name" value="P450, PUTATIVE (EUROFUNG)-RELATED"/>
    <property type="match status" value="1"/>
</dbReference>
<evidence type="ECO:0000256" key="9">
    <source>
        <dbReference type="ARBA" id="ARBA00023002"/>
    </source>
</evidence>
<evidence type="ECO:0000256" key="11">
    <source>
        <dbReference type="ARBA" id="ARBA00023033"/>
    </source>
</evidence>
<dbReference type="GO" id="GO:0020037">
    <property type="term" value="F:heme binding"/>
    <property type="evidence" value="ECO:0007669"/>
    <property type="project" value="InterPro"/>
</dbReference>
<dbReference type="GO" id="GO:0016020">
    <property type="term" value="C:membrane"/>
    <property type="evidence" value="ECO:0007669"/>
    <property type="project" value="UniProtKB-SubCell"/>
</dbReference>
<dbReference type="KEGG" id="bze:COCCADRAFT_105786"/>
<name>W6YEV0_COCC2</name>
<keyword evidence="8" id="KW-1133">Transmembrane helix</keyword>
<dbReference type="GO" id="GO:0004497">
    <property type="term" value="F:monooxygenase activity"/>
    <property type="evidence" value="ECO:0007669"/>
    <property type="project" value="UniProtKB-KW"/>
</dbReference>
<comment type="pathway">
    <text evidence="3">Mycotoxin biosynthesis.</text>
</comment>